<dbReference type="PANTHER" id="PTHR45955">
    <property type="entry name" value="PHOSPHOACETYLGLUCOSAMINE MUTASE"/>
    <property type="match status" value="1"/>
</dbReference>
<evidence type="ECO:0000256" key="1">
    <source>
        <dbReference type="ARBA" id="ARBA00010231"/>
    </source>
</evidence>
<dbReference type="Gene3D" id="3.30.310.50">
    <property type="entry name" value="Alpha-D-phosphohexomutase, C-terminal domain"/>
    <property type="match status" value="1"/>
</dbReference>
<dbReference type="SUPFAM" id="SSF53738">
    <property type="entry name" value="Phosphoglucomutase, first 3 domains"/>
    <property type="match status" value="3"/>
</dbReference>
<evidence type="ECO:0000259" key="6">
    <source>
        <dbReference type="Pfam" id="PF21405"/>
    </source>
</evidence>
<dbReference type="EMBL" id="CP111023">
    <property type="protein sequence ID" value="WAR21522.1"/>
    <property type="molecule type" value="Genomic_DNA"/>
</dbReference>
<evidence type="ECO:0000256" key="3">
    <source>
        <dbReference type="PIRNR" id="PIRNR016408"/>
    </source>
</evidence>
<protein>
    <recommendedName>
        <fullName evidence="3">Phosphoacetylglucosamine mutase</fullName>
        <shortName evidence="3">PAGM</shortName>
        <ecNumber evidence="3">5.4.2.3</ecNumber>
    </recommendedName>
    <alternativeName>
        <fullName evidence="3">Acetylglucosamine phosphomutase</fullName>
    </alternativeName>
    <alternativeName>
        <fullName evidence="3">N-acetylglucosamine-phosphate mutase</fullName>
    </alternativeName>
</protein>
<feature type="domain" description="Phosphoacetylglucosamine mutase AMG1" evidence="5">
    <location>
        <begin position="265"/>
        <end position="405"/>
    </location>
</feature>
<dbReference type="InterPro" id="IPR016066">
    <property type="entry name" value="A-D-PHexomutase_CS"/>
</dbReference>
<dbReference type="InterPro" id="IPR016657">
    <property type="entry name" value="PAGM"/>
</dbReference>
<keyword evidence="3" id="KW-0413">Isomerase</keyword>
<dbReference type="PROSITE" id="PS00710">
    <property type="entry name" value="PGM_PMM"/>
    <property type="match status" value="1"/>
</dbReference>
<evidence type="ECO:0000313" key="8">
    <source>
        <dbReference type="Proteomes" id="UP001164746"/>
    </source>
</evidence>
<dbReference type="Pfam" id="PF21404">
    <property type="entry name" value="AMG1_III"/>
    <property type="match status" value="1"/>
</dbReference>
<accession>A0ABY7FKF5</accession>
<organism evidence="7 8">
    <name type="scientific">Mya arenaria</name>
    <name type="common">Soft-shell clam</name>
    <dbReference type="NCBI Taxonomy" id="6604"/>
    <lineage>
        <taxon>Eukaryota</taxon>
        <taxon>Metazoa</taxon>
        <taxon>Spiralia</taxon>
        <taxon>Lophotrochozoa</taxon>
        <taxon>Mollusca</taxon>
        <taxon>Bivalvia</taxon>
        <taxon>Autobranchia</taxon>
        <taxon>Heteroconchia</taxon>
        <taxon>Euheterodonta</taxon>
        <taxon>Imparidentia</taxon>
        <taxon>Neoheterodontei</taxon>
        <taxon>Myida</taxon>
        <taxon>Myoidea</taxon>
        <taxon>Myidae</taxon>
        <taxon>Mya</taxon>
    </lineage>
</organism>
<keyword evidence="3" id="KW-0479">Metal-binding</keyword>
<dbReference type="InterPro" id="IPR005841">
    <property type="entry name" value="Alpha-D-phosphohexomutase_SF"/>
</dbReference>
<dbReference type="PRINTS" id="PR00509">
    <property type="entry name" value="PGMPMM"/>
</dbReference>
<dbReference type="InterPro" id="IPR005844">
    <property type="entry name" value="A-D-PHexomutase_a/b/a-I"/>
</dbReference>
<evidence type="ECO:0000313" key="7">
    <source>
        <dbReference type="EMBL" id="WAR21522.1"/>
    </source>
</evidence>
<dbReference type="Gene3D" id="3.40.120.10">
    <property type="entry name" value="Alpha-D-Glucose-1,6-Bisphosphate, subunit A, domain 3"/>
    <property type="match status" value="3"/>
</dbReference>
<comment type="catalytic activity">
    <reaction evidence="3">
        <text>N-acetyl-alpha-D-glucosamine 1-phosphate = N-acetyl-D-glucosamine 6-phosphate</text>
        <dbReference type="Rhea" id="RHEA:23804"/>
        <dbReference type="ChEBI" id="CHEBI:57513"/>
        <dbReference type="ChEBI" id="CHEBI:57776"/>
        <dbReference type="EC" id="5.4.2.3"/>
    </reaction>
</comment>
<dbReference type="InterPro" id="IPR036900">
    <property type="entry name" value="A-D-PHexomutase_C_sf"/>
</dbReference>
<evidence type="ECO:0000256" key="2">
    <source>
        <dbReference type="ARBA" id="ARBA00022553"/>
    </source>
</evidence>
<keyword evidence="2" id="KW-0597">Phosphoprotein</keyword>
<feature type="domain" description="Alpha-D-phosphohexomutase alpha/beta/alpha" evidence="4">
    <location>
        <begin position="16"/>
        <end position="89"/>
    </location>
</feature>
<dbReference type="Pfam" id="PF02878">
    <property type="entry name" value="PGM_PMM_I"/>
    <property type="match status" value="1"/>
</dbReference>
<keyword evidence="3" id="KW-0460">Magnesium</keyword>
<dbReference type="PIRSF" id="PIRSF016408">
    <property type="entry name" value="PAGM"/>
    <property type="match status" value="1"/>
</dbReference>
<dbReference type="EC" id="5.4.2.3" evidence="3"/>
<feature type="domain" description="Phosphoacetylglucosamine mutase AMG1" evidence="6">
    <location>
        <begin position="173"/>
        <end position="250"/>
    </location>
</feature>
<comment type="similarity">
    <text evidence="1 3">Belongs to the phosphohexose mutase family.</text>
</comment>
<reference evidence="7" key="1">
    <citation type="submission" date="2022-11" db="EMBL/GenBank/DDBJ databases">
        <title>Centuries of genome instability and evolution in soft-shell clam transmissible cancer (bioRxiv).</title>
        <authorList>
            <person name="Hart S.F.M."/>
            <person name="Yonemitsu M.A."/>
            <person name="Giersch R.M."/>
            <person name="Beal B.F."/>
            <person name="Arriagada G."/>
            <person name="Davis B.W."/>
            <person name="Ostrander E.A."/>
            <person name="Goff S.P."/>
            <person name="Metzger M.J."/>
        </authorList>
    </citation>
    <scope>NUCLEOTIDE SEQUENCE</scope>
    <source>
        <strain evidence="7">MELC-2E11</strain>
        <tissue evidence="7">Siphon/mantle</tissue>
    </source>
</reference>
<evidence type="ECO:0000259" key="4">
    <source>
        <dbReference type="Pfam" id="PF02878"/>
    </source>
</evidence>
<sequence length="489" mass="52712">MEEVCKQISAKYPRTSDKFIQYGTAGFRTKGVDLPHVICRMGALAVLRSKLKKASIGVMITASHNPEEDNGVKLVDPMGEMLELAWEKHATTLANVSDFQLVEMVSSIVQQENIDLSAEASVIFARDTRSSSVELSQALQHGIAAMKADFCDFGLLTTPQLHYMLSDTGKYSSEVYIDAANGVGAGKVLELAKHLGESLTINVLNDGTNGKLNHKCGADYVKINQCAPDGLTLKEGMKCASFDGDADRIVYFFQGAGDGKFCLMDGDKIATLVGGYLKSLVAQTGLSLDVGVVQTAYANGSSTKYISQTLKVPVVCVATGVKHLHHRALQFDIGVYFEANGHGTVIFNGDTEARIQQTSTDASVAEAQREASGQLLTVIDLINQTVGDAMSDLLLAELILCSQGWDMAAWRDCYTDLPNRQVKVKVKDRNVIKTTADETQALSPEGLQAGIDNLVAKYCSGRSFENADNLALQVCQLVYDMAAGIGERP</sequence>
<name>A0ABY7FKF5_MYAAR</name>
<comment type="pathway">
    <text evidence="3">Nucleotide-sugar biosynthesis; UDP-N-acetyl-alpha-D-glucosamine biosynthesis; N-acetyl-alpha-D-glucosamine 1-phosphate from alpha-D-glucosamine 6-phosphate (route I): step 2/2.</text>
</comment>
<comment type="cofactor">
    <cofactor evidence="3">
        <name>Mg(2+)</name>
        <dbReference type="ChEBI" id="CHEBI:18420"/>
    </cofactor>
    <text evidence="3">Binds 1 Mg(2+) ion per subunit.</text>
</comment>
<evidence type="ECO:0000259" key="5">
    <source>
        <dbReference type="Pfam" id="PF21404"/>
    </source>
</evidence>
<dbReference type="PANTHER" id="PTHR45955:SF1">
    <property type="entry name" value="PHOSPHOACETYLGLUCOSAMINE MUTASE"/>
    <property type="match status" value="1"/>
</dbReference>
<gene>
    <name evidence="7" type="ORF">MAR_015496</name>
</gene>
<dbReference type="CDD" id="cd03086">
    <property type="entry name" value="PGM3"/>
    <property type="match status" value="1"/>
</dbReference>
<dbReference type="InterPro" id="IPR016055">
    <property type="entry name" value="A-D-PHexomutase_a/b/a-I/II/III"/>
</dbReference>
<dbReference type="Proteomes" id="UP001164746">
    <property type="component" value="Chromosome 12"/>
</dbReference>
<comment type="function">
    <text evidence="3">Catalyzes the conversion of GlcNAc-6-P into GlcNAc-1-P during the synthesis of uridine diphosphate/UDP-GlcNAc, a sugar nucleotide critical to multiple glycosylation pathways including protein N- and O-glycosylation.</text>
</comment>
<dbReference type="InterPro" id="IPR049023">
    <property type="entry name" value="AMG1_II"/>
</dbReference>
<keyword evidence="8" id="KW-1185">Reference proteome</keyword>
<dbReference type="SUPFAM" id="SSF55957">
    <property type="entry name" value="Phosphoglucomutase, C-terminal domain"/>
    <property type="match status" value="1"/>
</dbReference>
<dbReference type="InterPro" id="IPR049022">
    <property type="entry name" value="AMG1_III"/>
</dbReference>
<proteinExistence type="inferred from homology"/>
<dbReference type="Pfam" id="PF21405">
    <property type="entry name" value="AMG1_II"/>
    <property type="match status" value="1"/>
</dbReference>